<dbReference type="GO" id="GO:0016491">
    <property type="term" value="F:oxidoreductase activity"/>
    <property type="evidence" value="ECO:0007669"/>
    <property type="project" value="InterPro"/>
</dbReference>
<sequence>MVEIIAFAKPNKDGSVSLEQAIAGRRSRRDFLPRSLTLEQIGQLAWAAQGQDAGSRYRTAPSAGATYPLELFTVISDGLFRYLPAEHALEKLTDKDIRTELASAGWGQGFIEAAPLTLVFAAQFARTTGRYGQRGVCYVYMEAGHAAQNVHLQAQVLGLGSVAVGAFDDAAVKGEFRP</sequence>
<dbReference type="PANTHER" id="PTHR43745">
    <property type="entry name" value="NITROREDUCTASE MJ1384-RELATED"/>
    <property type="match status" value="1"/>
</dbReference>
<accession>X0X6M7</accession>
<dbReference type="Gene3D" id="3.40.109.10">
    <property type="entry name" value="NADH Oxidase"/>
    <property type="match status" value="1"/>
</dbReference>
<dbReference type="InterPro" id="IPR020051">
    <property type="entry name" value="SagB-type_dehydrogenase"/>
</dbReference>
<comment type="caution">
    <text evidence="2">The sequence shown here is derived from an EMBL/GenBank/DDBJ whole genome shotgun (WGS) entry which is preliminary data.</text>
</comment>
<evidence type="ECO:0000313" key="2">
    <source>
        <dbReference type="EMBL" id="GAG20631.1"/>
    </source>
</evidence>
<feature type="non-terminal residue" evidence="2">
    <location>
        <position position="178"/>
    </location>
</feature>
<dbReference type="SUPFAM" id="SSF55469">
    <property type="entry name" value="FMN-dependent nitroreductase-like"/>
    <property type="match status" value="1"/>
</dbReference>
<dbReference type="InterPro" id="IPR052544">
    <property type="entry name" value="Bacteriocin_Proc_Enz"/>
</dbReference>
<evidence type="ECO:0000259" key="1">
    <source>
        <dbReference type="Pfam" id="PF00881"/>
    </source>
</evidence>
<dbReference type="CDD" id="cd02142">
    <property type="entry name" value="McbC_SagB-like_oxidoreductase"/>
    <property type="match status" value="1"/>
</dbReference>
<dbReference type="InterPro" id="IPR000415">
    <property type="entry name" value="Nitroreductase-like"/>
</dbReference>
<organism evidence="2">
    <name type="scientific">marine sediment metagenome</name>
    <dbReference type="NCBI Taxonomy" id="412755"/>
    <lineage>
        <taxon>unclassified sequences</taxon>
        <taxon>metagenomes</taxon>
        <taxon>ecological metagenomes</taxon>
    </lineage>
</organism>
<dbReference type="EMBL" id="BARS01030336">
    <property type="protein sequence ID" value="GAG20631.1"/>
    <property type="molecule type" value="Genomic_DNA"/>
</dbReference>
<dbReference type="InterPro" id="IPR029479">
    <property type="entry name" value="Nitroreductase"/>
</dbReference>
<feature type="domain" description="Nitroreductase" evidence="1">
    <location>
        <begin position="22"/>
        <end position="173"/>
    </location>
</feature>
<dbReference type="PANTHER" id="PTHR43745:SF2">
    <property type="entry name" value="NITROREDUCTASE MJ1384-RELATED"/>
    <property type="match status" value="1"/>
</dbReference>
<gene>
    <name evidence="2" type="ORF">S01H1_47319</name>
</gene>
<reference evidence="2" key="1">
    <citation type="journal article" date="2014" name="Front. Microbiol.">
        <title>High frequency of phylogenetically diverse reductive dehalogenase-homologous genes in deep subseafloor sedimentary metagenomes.</title>
        <authorList>
            <person name="Kawai M."/>
            <person name="Futagami T."/>
            <person name="Toyoda A."/>
            <person name="Takaki Y."/>
            <person name="Nishi S."/>
            <person name="Hori S."/>
            <person name="Arai W."/>
            <person name="Tsubouchi T."/>
            <person name="Morono Y."/>
            <person name="Uchiyama I."/>
            <person name="Ito T."/>
            <person name="Fujiyama A."/>
            <person name="Inagaki F."/>
            <person name="Takami H."/>
        </authorList>
    </citation>
    <scope>NUCLEOTIDE SEQUENCE</scope>
    <source>
        <strain evidence="2">Expedition CK06-06</strain>
    </source>
</reference>
<dbReference type="NCBIfam" id="TIGR03605">
    <property type="entry name" value="antibiot_sagB"/>
    <property type="match status" value="1"/>
</dbReference>
<name>X0X6M7_9ZZZZ</name>
<dbReference type="Pfam" id="PF00881">
    <property type="entry name" value="Nitroreductase"/>
    <property type="match status" value="1"/>
</dbReference>
<proteinExistence type="predicted"/>
<dbReference type="AlphaFoldDB" id="X0X6M7"/>
<protein>
    <recommendedName>
        <fullName evidence="1">Nitroreductase domain-containing protein</fullName>
    </recommendedName>
</protein>